<dbReference type="InterPro" id="IPR009380">
    <property type="entry name" value="DUF1036"/>
</dbReference>
<keyword evidence="2" id="KW-1185">Reference proteome</keyword>
<dbReference type="AlphaFoldDB" id="A0A1I3J809"/>
<protein>
    <submittedName>
        <fullName evidence="1">Uncharacterized membrane protein</fullName>
    </submittedName>
</protein>
<organism evidence="1 2">
    <name type="scientific">Aquamicrobium aerolatum DSM 21857</name>
    <dbReference type="NCBI Taxonomy" id="1121003"/>
    <lineage>
        <taxon>Bacteria</taxon>
        <taxon>Pseudomonadati</taxon>
        <taxon>Pseudomonadota</taxon>
        <taxon>Alphaproteobacteria</taxon>
        <taxon>Hyphomicrobiales</taxon>
        <taxon>Phyllobacteriaceae</taxon>
        <taxon>Aerobium</taxon>
    </lineage>
</organism>
<sequence>MISLVRIMKTATLKAMRPRLAAGIAATGLAIAGSAFWASPALADFRVCNATQSLVGVAIGYRAQTGWVTEGWWHIEGSTCKTLIEGPLSSRYYYLYAEDAERGGRWDGPVNMCVAEREFKIAGAGDCFARGFQRSGFEEYDTREQSSWMVQLTDEPADGGAPAITGTGNQ</sequence>
<dbReference type="EMBL" id="FORF01000003">
    <property type="protein sequence ID" value="SFI56491.1"/>
    <property type="molecule type" value="Genomic_DNA"/>
</dbReference>
<proteinExistence type="predicted"/>
<name>A0A1I3J809_9HYPH</name>
<evidence type="ECO:0000313" key="1">
    <source>
        <dbReference type="EMBL" id="SFI56491.1"/>
    </source>
</evidence>
<gene>
    <name evidence="1" type="ORF">SAMN03080618_00839</name>
</gene>
<dbReference type="STRING" id="1121003.SAMN03080618_00839"/>
<dbReference type="Proteomes" id="UP000242763">
    <property type="component" value="Unassembled WGS sequence"/>
</dbReference>
<dbReference type="Pfam" id="PF06282">
    <property type="entry name" value="DUF1036"/>
    <property type="match status" value="1"/>
</dbReference>
<evidence type="ECO:0000313" key="2">
    <source>
        <dbReference type="Proteomes" id="UP000242763"/>
    </source>
</evidence>
<reference evidence="2" key="1">
    <citation type="submission" date="2016-10" db="EMBL/GenBank/DDBJ databases">
        <authorList>
            <person name="Varghese N."/>
            <person name="Submissions S."/>
        </authorList>
    </citation>
    <scope>NUCLEOTIDE SEQUENCE [LARGE SCALE GENOMIC DNA]</scope>
    <source>
        <strain evidence="2">DSM 21857</strain>
    </source>
</reference>
<accession>A0A1I3J809</accession>